<gene>
    <name evidence="9" type="ORF">J41TS4_44630</name>
</gene>
<organism evidence="9 10">
    <name type="scientific">Paenibacillus apis</name>
    <dbReference type="NCBI Taxonomy" id="1792174"/>
    <lineage>
        <taxon>Bacteria</taxon>
        <taxon>Bacillati</taxon>
        <taxon>Bacillota</taxon>
        <taxon>Bacilli</taxon>
        <taxon>Bacillales</taxon>
        <taxon>Paenibacillaceae</taxon>
        <taxon>Paenibacillus</taxon>
    </lineage>
</organism>
<comment type="caution">
    <text evidence="9">The sequence shown here is derived from an EMBL/GenBank/DDBJ whole genome shotgun (WGS) entry which is preliminary data.</text>
</comment>
<evidence type="ECO:0000256" key="7">
    <source>
        <dbReference type="ARBA" id="ARBA00023150"/>
    </source>
</evidence>
<dbReference type="AlphaFoldDB" id="A0A919Y982"/>
<evidence type="ECO:0000256" key="3">
    <source>
        <dbReference type="ARBA" id="ARBA00022723"/>
    </source>
</evidence>
<evidence type="ECO:0000256" key="2">
    <source>
        <dbReference type="ARBA" id="ARBA00022679"/>
    </source>
</evidence>
<name>A0A919Y982_9BACL</name>
<dbReference type="InterPro" id="IPR013482">
    <property type="entry name" value="Molybde_CF_guanTrfase"/>
</dbReference>
<dbReference type="EMBL" id="BORS01000021">
    <property type="protein sequence ID" value="GIO44705.1"/>
    <property type="molecule type" value="Genomic_DNA"/>
</dbReference>
<evidence type="ECO:0000313" key="9">
    <source>
        <dbReference type="EMBL" id="GIO44705.1"/>
    </source>
</evidence>
<dbReference type="GO" id="GO:0046872">
    <property type="term" value="F:metal ion binding"/>
    <property type="evidence" value="ECO:0007669"/>
    <property type="project" value="UniProtKB-KW"/>
</dbReference>
<dbReference type="GO" id="GO:0006777">
    <property type="term" value="P:Mo-molybdopterin cofactor biosynthetic process"/>
    <property type="evidence" value="ECO:0007669"/>
    <property type="project" value="UniProtKB-KW"/>
</dbReference>
<dbReference type="Pfam" id="PF12804">
    <property type="entry name" value="NTP_transf_3"/>
    <property type="match status" value="1"/>
</dbReference>
<dbReference type="GO" id="GO:0016779">
    <property type="term" value="F:nucleotidyltransferase activity"/>
    <property type="evidence" value="ECO:0007669"/>
    <property type="project" value="UniProtKB-KW"/>
</dbReference>
<dbReference type="CDD" id="cd02503">
    <property type="entry name" value="MobA"/>
    <property type="match status" value="1"/>
</dbReference>
<proteinExistence type="predicted"/>
<keyword evidence="10" id="KW-1185">Reference proteome</keyword>
<evidence type="ECO:0000256" key="1">
    <source>
        <dbReference type="ARBA" id="ARBA00022490"/>
    </source>
</evidence>
<dbReference type="Gene3D" id="3.90.550.10">
    <property type="entry name" value="Spore Coat Polysaccharide Biosynthesis Protein SpsA, Chain A"/>
    <property type="match status" value="1"/>
</dbReference>
<keyword evidence="7" id="KW-0501">Molybdenum cofactor biosynthesis</keyword>
<evidence type="ECO:0000259" key="8">
    <source>
        <dbReference type="Pfam" id="PF12804"/>
    </source>
</evidence>
<evidence type="ECO:0000256" key="6">
    <source>
        <dbReference type="ARBA" id="ARBA00023134"/>
    </source>
</evidence>
<keyword evidence="6" id="KW-0342">GTP-binding</keyword>
<dbReference type="Proteomes" id="UP000678895">
    <property type="component" value="Unassembled WGS sequence"/>
</dbReference>
<sequence length="210" mass="23367">MLTGVILAGGQNSRMHGLNKALLTYEGEHFIERQIHEMSSICGEMVVVTNDASVYTSWAKPDMIYTPDIFQGSGPLGGFHAAFSTLTNDYAWVVGCDIPKLSAKAATKMLTILTNSDYDAVLPVVGGKHQMLHGIYRPKRLLPLITERLEAKRYRLSGLLDSIHWLGIKELDWMEAGISVDFTEDVDTPLQYLGLLQEERRTDGDVTRPV</sequence>
<dbReference type="InterPro" id="IPR029044">
    <property type="entry name" value="Nucleotide-diphossugar_trans"/>
</dbReference>
<dbReference type="GO" id="GO:0005525">
    <property type="term" value="F:GTP binding"/>
    <property type="evidence" value="ECO:0007669"/>
    <property type="project" value="UniProtKB-KW"/>
</dbReference>
<dbReference type="SUPFAM" id="SSF53448">
    <property type="entry name" value="Nucleotide-diphospho-sugar transferases"/>
    <property type="match status" value="1"/>
</dbReference>
<evidence type="ECO:0000313" key="10">
    <source>
        <dbReference type="Proteomes" id="UP000678895"/>
    </source>
</evidence>
<reference evidence="9" key="1">
    <citation type="submission" date="2021-03" db="EMBL/GenBank/DDBJ databases">
        <title>Antimicrobial resistance genes in bacteria isolated from Japanese honey, and their potential for conferring macrolide and lincosamide resistance in the American foulbrood pathogen Paenibacillus larvae.</title>
        <authorList>
            <person name="Okamoto M."/>
            <person name="Kumagai M."/>
            <person name="Kanamori H."/>
            <person name="Takamatsu D."/>
        </authorList>
    </citation>
    <scope>NUCLEOTIDE SEQUENCE</scope>
    <source>
        <strain evidence="9">J41TS4</strain>
    </source>
</reference>
<keyword evidence="1" id="KW-0963">Cytoplasm</keyword>
<keyword evidence="5" id="KW-0460">Magnesium</keyword>
<protein>
    <submittedName>
        <fullName evidence="9">Molybdenum cofactor guanylyltransferase</fullName>
    </submittedName>
</protein>
<keyword evidence="2" id="KW-0808">Transferase</keyword>
<keyword evidence="3" id="KW-0479">Metal-binding</keyword>
<accession>A0A919Y982</accession>
<dbReference type="InterPro" id="IPR025877">
    <property type="entry name" value="MobA-like_NTP_Trfase"/>
</dbReference>
<dbReference type="PANTHER" id="PTHR19136:SF81">
    <property type="entry name" value="MOLYBDENUM COFACTOR GUANYLYLTRANSFERASE"/>
    <property type="match status" value="1"/>
</dbReference>
<keyword evidence="9" id="KW-0548">Nucleotidyltransferase</keyword>
<evidence type="ECO:0000256" key="4">
    <source>
        <dbReference type="ARBA" id="ARBA00022741"/>
    </source>
</evidence>
<feature type="domain" description="MobA-like NTP transferase" evidence="8">
    <location>
        <begin position="4"/>
        <end position="153"/>
    </location>
</feature>
<keyword evidence="4" id="KW-0547">Nucleotide-binding</keyword>
<dbReference type="RefSeq" id="WP_301630616.1">
    <property type="nucleotide sequence ID" value="NZ_BORS01000021.1"/>
</dbReference>
<dbReference type="PANTHER" id="PTHR19136">
    <property type="entry name" value="MOLYBDENUM COFACTOR GUANYLYLTRANSFERASE"/>
    <property type="match status" value="1"/>
</dbReference>
<evidence type="ECO:0000256" key="5">
    <source>
        <dbReference type="ARBA" id="ARBA00022842"/>
    </source>
</evidence>